<protein>
    <submittedName>
        <fullName evidence="2">tRNA (Adenosine(37)-N6)-threonylcarbamoyltransferase complex dimerization subunit type 1 TsaB</fullName>
    </submittedName>
</protein>
<evidence type="ECO:0000259" key="1">
    <source>
        <dbReference type="Pfam" id="PF00814"/>
    </source>
</evidence>
<accession>A0A850QJB4</accession>
<dbReference type="Pfam" id="PF00814">
    <property type="entry name" value="TsaD"/>
    <property type="match status" value="1"/>
</dbReference>
<evidence type="ECO:0000313" key="3">
    <source>
        <dbReference type="Proteomes" id="UP000588051"/>
    </source>
</evidence>
<dbReference type="GO" id="GO:0016740">
    <property type="term" value="F:transferase activity"/>
    <property type="evidence" value="ECO:0007669"/>
    <property type="project" value="UniProtKB-KW"/>
</dbReference>
<dbReference type="CDD" id="cd24032">
    <property type="entry name" value="ASKHA_NBD_TsaB"/>
    <property type="match status" value="1"/>
</dbReference>
<keyword evidence="3" id="KW-1185">Reference proteome</keyword>
<feature type="domain" description="Gcp-like" evidence="1">
    <location>
        <begin position="33"/>
        <end position="146"/>
    </location>
</feature>
<name>A0A850QJB4_9BURK</name>
<dbReference type="InterPro" id="IPR022496">
    <property type="entry name" value="T6A_TsaB"/>
</dbReference>
<comment type="caution">
    <text evidence="2">The sequence shown here is derived from an EMBL/GenBank/DDBJ whole genome shotgun (WGS) entry which is preliminary data.</text>
</comment>
<dbReference type="GO" id="GO:0002949">
    <property type="term" value="P:tRNA threonylcarbamoyladenosine modification"/>
    <property type="evidence" value="ECO:0007669"/>
    <property type="project" value="InterPro"/>
</dbReference>
<dbReference type="NCBIfam" id="TIGR03725">
    <property type="entry name" value="T6A_YeaZ"/>
    <property type="match status" value="1"/>
</dbReference>
<dbReference type="PANTHER" id="PTHR11735">
    <property type="entry name" value="TRNA N6-ADENOSINE THREONYLCARBAMOYLTRANSFERASE"/>
    <property type="match status" value="1"/>
</dbReference>
<dbReference type="AlphaFoldDB" id="A0A850QJB4"/>
<dbReference type="Proteomes" id="UP000588051">
    <property type="component" value="Unassembled WGS sequence"/>
</dbReference>
<keyword evidence="2" id="KW-0808">Transferase</keyword>
<organism evidence="2 3">
    <name type="scientific">Undibacterium oligocarboniphilum</name>
    <dbReference type="NCBI Taxonomy" id="666702"/>
    <lineage>
        <taxon>Bacteria</taxon>
        <taxon>Pseudomonadati</taxon>
        <taxon>Pseudomonadota</taxon>
        <taxon>Betaproteobacteria</taxon>
        <taxon>Burkholderiales</taxon>
        <taxon>Oxalobacteraceae</taxon>
        <taxon>Undibacterium</taxon>
    </lineage>
</organism>
<dbReference type="InterPro" id="IPR000905">
    <property type="entry name" value="Gcp-like_dom"/>
</dbReference>
<dbReference type="RefSeq" id="WP_176804735.1">
    <property type="nucleotide sequence ID" value="NZ_JABXYJ010000011.1"/>
</dbReference>
<dbReference type="GO" id="GO:0005829">
    <property type="term" value="C:cytosol"/>
    <property type="evidence" value="ECO:0007669"/>
    <property type="project" value="TreeGrafter"/>
</dbReference>
<sequence length="228" mass="23980">MTIILAIETSTELASAALLADDRYLVRELSGTQTHSQGILPAIQSLLAEAGIVLKQCDAIAFGCGPGAFTGIRTACGIVQGLAVGADLPVIPVTSLEAMALGAYQQTGCAQIACILDARMNEIYWAQYHLTDDACQVICPPALTAISLVTLQAVDPLTLAVGNGVLLPPELSAFTVTPCMPHAREIAQAGMRAFRNGAVFSPEQAQPMYLRNKIALTTAEREQARLSA</sequence>
<dbReference type="PANTHER" id="PTHR11735:SF11">
    <property type="entry name" value="TRNA THREONYLCARBAMOYLADENOSINE BIOSYNTHESIS PROTEIN TSAB"/>
    <property type="match status" value="1"/>
</dbReference>
<dbReference type="InterPro" id="IPR043129">
    <property type="entry name" value="ATPase_NBD"/>
</dbReference>
<dbReference type="Gene3D" id="3.30.420.40">
    <property type="match status" value="2"/>
</dbReference>
<evidence type="ECO:0000313" key="2">
    <source>
        <dbReference type="EMBL" id="NVO79199.1"/>
    </source>
</evidence>
<dbReference type="SUPFAM" id="SSF53067">
    <property type="entry name" value="Actin-like ATPase domain"/>
    <property type="match status" value="2"/>
</dbReference>
<reference evidence="2 3" key="1">
    <citation type="submission" date="2020-06" db="EMBL/GenBank/DDBJ databases">
        <authorList>
            <person name="Qiu C."/>
            <person name="Liu Z."/>
        </authorList>
    </citation>
    <scope>NUCLEOTIDE SEQUENCE [LARGE SCALE GENOMIC DNA]</scope>
    <source>
        <strain evidence="2 3">EM 1</strain>
    </source>
</reference>
<proteinExistence type="predicted"/>
<dbReference type="EMBL" id="JABXYJ010000011">
    <property type="protein sequence ID" value="NVO79199.1"/>
    <property type="molecule type" value="Genomic_DNA"/>
</dbReference>
<gene>
    <name evidence="2" type="primary">tsaB</name>
    <name evidence="2" type="ORF">HV832_15320</name>
</gene>